<keyword evidence="7" id="KW-1278">Translocase</keyword>
<dbReference type="AlphaFoldDB" id="A0A375I6R5"/>
<gene>
    <name evidence="10" type="ORF">PROPJV5_2074</name>
</gene>
<dbReference type="SMART" id="SM00382">
    <property type="entry name" value="AAA"/>
    <property type="match status" value="2"/>
</dbReference>
<evidence type="ECO:0000259" key="9">
    <source>
        <dbReference type="PROSITE" id="PS50893"/>
    </source>
</evidence>
<dbReference type="CDD" id="cd03215">
    <property type="entry name" value="ABC_Carb_Monos_II"/>
    <property type="match status" value="1"/>
</dbReference>
<dbReference type="PROSITE" id="PS50893">
    <property type="entry name" value="ABC_TRANSPORTER_2"/>
    <property type="match status" value="2"/>
</dbReference>
<keyword evidence="3" id="KW-1003">Cell membrane</keyword>
<dbReference type="Gene3D" id="3.40.50.300">
    <property type="entry name" value="P-loop containing nucleotide triphosphate hydrolases"/>
    <property type="match status" value="2"/>
</dbReference>
<dbReference type="InterPro" id="IPR003439">
    <property type="entry name" value="ABC_transporter-like_ATP-bd"/>
</dbReference>
<dbReference type="InterPro" id="IPR003593">
    <property type="entry name" value="AAA+_ATPase"/>
</dbReference>
<keyword evidence="4" id="KW-0677">Repeat</keyword>
<organism evidence="10 11">
    <name type="scientific">Propionibacterium ruminifibrarum</name>
    <dbReference type="NCBI Taxonomy" id="1962131"/>
    <lineage>
        <taxon>Bacteria</taxon>
        <taxon>Bacillati</taxon>
        <taxon>Actinomycetota</taxon>
        <taxon>Actinomycetes</taxon>
        <taxon>Propionibacteriales</taxon>
        <taxon>Propionibacteriaceae</taxon>
        <taxon>Propionibacterium</taxon>
    </lineage>
</organism>
<evidence type="ECO:0000256" key="3">
    <source>
        <dbReference type="ARBA" id="ARBA00022475"/>
    </source>
</evidence>
<evidence type="ECO:0000256" key="4">
    <source>
        <dbReference type="ARBA" id="ARBA00022737"/>
    </source>
</evidence>
<dbReference type="Pfam" id="PF00005">
    <property type="entry name" value="ABC_tran"/>
    <property type="match status" value="2"/>
</dbReference>
<evidence type="ECO:0000313" key="11">
    <source>
        <dbReference type="Proteomes" id="UP000265962"/>
    </source>
</evidence>
<sequence length="503" mass="54153">MTVSGCTEPALIRMSGICKSFNGVQVLNDAGFEVRAGEIHALAGGNGAGKSTLMKILQGVYQKDAGTIEIQGRPAQLNTYADARRQGIGMVFQEFSLVPSLTVAQNIYLNDEPRSAMLIRDAEMISGAREILGRMQVDLDPRAELASLSTAYWQLTEIAKALRGEARVLIMDEPTASLARKEADRLFELLRNLREQGIGIIYISHRMEEIYEIADRITILRNGSNLLTKQISEITQEEIVRGIAGKAVALTAAGSSGQCGDVLLKATGVSAQRKLHDVSFEVHAGEVIGVAGLMGSGRTELLEALFGINLTTRGSIVLDGQPMSPRSPRDAIAAGVVLIPEDRRRQGLILKHSVQENLVLPDLSAVLRGGLLSAAAERDRAVQLIGSYGIRGAGPNLPVEVLSGGNQQKVVIGKWLGVGPRLLLMDEPTAGVDIGTKSEIVKQVREFARNGGAVLVVSSEYQELIAMSDRYLIMRGGSIIRSLPADAVRDETTLEMWVQGVEQ</sequence>
<evidence type="ECO:0000256" key="1">
    <source>
        <dbReference type="ARBA" id="ARBA00004202"/>
    </source>
</evidence>
<dbReference type="RefSeq" id="WP_239018468.1">
    <property type="nucleotide sequence ID" value="NZ_OMOH01000009.1"/>
</dbReference>
<keyword evidence="5" id="KW-0547">Nucleotide-binding</keyword>
<dbReference type="InterPro" id="IPR027417">
    <property type="entry name" value="P-loop_NTPase"/>
</dbReference>
<dbReference type="EC" id="3.6.3.17" evidence="10"/>
<accession>A0A375I6R5</accession>
<keyword evidence="10" id="KW-0378">Hydrolase</keyword>
<dbReference type="Proteomes" id="UP000265962">
    <property type="component" value="Unassembled WGS sequence"/>
</dbReference>
<dbReference type="PANTHER" id="PTHR43790:SF9">
    <property type="entry name" value="GALACTOFURANOSE TRANSPORTER ATP-BINDING PROTEIN YTFR"/>
    <property type="match status" value="1"/>
</dbReference>
<evidence type="ECO:0000256" key="7">
    <source>
        <dbReference type="ARBA" id="ARBA00022967"/>
    </source>
</evidence>
<evidence type="ECO:0000256" key="5">
    <source>
        <dbReference type="ARBA" id="ARBA00022741"/>
    </source>
</evidence>
<evidence type="ECO:0000313" key="10">
    <source>
        <dbReference type="EMBL" id="SPF69113.1"/>
    </source>
</evidence>
<dbReference type="FunFam" id="3.40.50.300:FF:000127">
    <property type="entry name" value="Ribose import ATP-binding protein RbsA"/>
    <property type="match status" value="1"/>
</dbReference>
<dbReference type="GO" id="GO:0005524">
    <property type="term" value="F:ATP binding"/>
    <property type="evidence" value="ECO:0007669"/>
    <property type="project" value="UniProtKB-KW"/>
</dbReference>
<evidence type="ECO:0000256" key="2">
    <source>
        <dbReference type="ARBA" id="ARBA00022448"/>
    </source>
</evidence>
<feature type="domain" description="ABC transporter" evidence="9">
    <location>
        <begin position="257"/>
        <end position="501"/>
    </location>
</feature>
<evidence type="ECO:0000256" key="8">
    <source>
        <dbReference type="ARBA" id="ARBA00023136"/>
    </source>
</evidence>
<feature type="domain" description="ABC transporter" evidence="9">
    <location>
        <begin position="12"/>
        <end position="247"/>
    </location>
</feature>
<dbReference type="SUPFAM" id="SSF52540">
    <property type="entry name" value="P-loop containing nucleoside triphosphate hydrolases"/>
    <property type="match status" value="2"/>
</dbReference>
<name>A0A375I6R5_9ACTN</name>
<dbReference type="EMBL" id="OMOH01000009">
    <property type="protein sequence ID" value="SPF69113.1"/>
    <property type="molecule type" value="Genomic_DNA"/>
</dbReference>
<dbReference type="InterPro" id="IPR017871">
    <property type="entry name" value="ABC_transporter-like_CS"/>
</dbReference>
<dbReference type="GO" id="GO:0016887">
    <property type="term" value="F:ATP hydrolysis activity"/>
    <property type="evidence" value="ECO:0007669"/>
    <property type="project" value="InterPro"/>
</dbReference>
<reference evidence="11" key="1">
    <citation type="submission" date="2018-02" db="EMBL/GenBank/DDBJ databases">
        <authorList>
            <person name="Hornung B."/>
        </authorList>
    </citation>
    <scope>NUCLEOTIDE SEQUENCE [LARGE SCALE GENOMIC DNA]</scope>
</reference>
<protein>
    <submittedName>
        <fullName evidence="10">Monosaccharide-transporting ATPase/adenosinetriphosphatase</fullName>
        <ecNumber evidence="10">3.6.1.3</ecNumber>
        <ecNumber evidence="10">3.6.3.17</ecNumber>
    </submittedName>
</protein>
<keyword evidence="2" id="KW-0813">Transport</keyword>
<dbReference type="EC" id="3.6.1.3" evidence="10"/>
<evidence type="ECO:0000256" key="6">
    <source>
        <dbReference type="ARBA" id="ARBA00022840"/>
    </source>
</evidence>
<comment type="subcellular location">
    <subcellularLocation>
        <location evidence="1">Cell membrane</location>
        <topology evidence="1">Peripheral membrane protein</topology>
    </subcellularLocation>
</comment>
<keyword evidence="6" id="KW-0067">ATP-binding</keyword>
<keyword evidence="11" id="KW-1185">Reference proteome</keyword>
<dbReference type="PANTHER" id="PTHR43790">
    <property type="entry name" value="CARBOHYDRATE TRANSPORT ATP-BINDING PROTEIN MG119-RELATED"/>
    <property type="match status" value="1"/>
</dbReference>
<dbReference type="GO" id="GO:0005886">
    <property type="term" value="C:plasma membrane"/>
    <property type="evidence" value="ECO:0007669"/>
    <property type="project" value="UniProtKB-SubCell"/>
</dbReference>
<dbReference type="CDD" id="cd03216">
    <property type="entry name" value="ABC_Carb_Monos_I"/>
    <property type="match status" value="1"/>
</dbReference>
<dbReference type="InterPro" id="IPR050107">
    <property type="entry name" value="ABC_carbohydrate_import_ATPase"/>
</dbReference>
<dbReference type="PROSITE" id="PS00211">
    <property type="entry name" value="ABC_TRANSPORTER_1"/>
    <property type="match status" value="1"/>
</dbReference>
<proteinExistence type="predicted"/>
<keyword evidence="8" id="KW-0472">Membrane</keyword>